<name>A0AAD1VMM9_PELCU</name>
<dbReference type="SUPFAM" id="SSF55486">
    <property type="entry name" value="Metalloproteases ('zincins'), catalytic domain"/>
    <property type="match status" value="2"/>
</dbReference>
<protein>
    <submittedName>
        <fullName evidence="2">Acyl- dehydrogenase</fullName>
    </submittedName>
</protein>
<accession>A0AAD1VMM9</accession>
<sequence length="647" mass="73946">MVRRIVFESVLSLDERKLAEEAKQRTLNILTDALKKKTHLLVEKPEDLSELSRHLPLIPIISANLVQQLIDELQKVSFLKNNSPRNYRTVAYVYSNLGDRVIYLCPLFWKQSEFFGINSRPGTLVRKVAYFLGYDDSVPKSLTDETGNITLNNETVKLTTYDIELAFGLFMSHRGTYTDGAYSCCGEKSRDSVCEHSLMSYVIRKYECVCVPVKMNQSSSVCLSGFKDNNQSEDEQKQAEEAKQRTLFILTDALKKKDHLLVEKPEDLSELSRHLPLIPIISANLVQQLIDELQKVSFKKNISPRNDRTVAYVYSNLSDRVIYLCPLFWKQSESLDFNSRLGTLIHEVAHFLGYHDSVPKSLTDKTGNITLNNETVKLTTYDIELAFGLFMSHRGTYTDGAYSCCGEKSRDSVCEHSLVSYVISEDEEKQAEEAKRRTLNILTDALKKKDHLLVEKPEELSELSRHLPLISPNLVQQLIDELQKVSFKKNKSSRNDRTVAYVYSSLSDRVIYLCPLFWKQSESLDIKSRPGTLIHEVAHFLGYDDSVPKSLTDKTGNITLNNETVKLNTYDIELAFGLFMSHCGTYTDGAYSCCGEKSRDSVCEHSLMSSMIRYFRLSLSLYIVRLRQLIPKQIVDILNPNTYRVIH</sequence>
<evidence type="ECO:0000313" key="3">
    <source>
        <dbReference type="Proteomes" id="UP001295444"/>
    </source>
</evidence>
<dbReference type="InterPro" id="IPR024079">
    <property type="entry name" value="MetalloPept_cat_dom_sf"/>
</dbReference>
<dbReference type="AlphaFoldDB" id="A0AAD1VMM9"/>
<dbReference type="InterPro" id="IPR029463">
    <property type="entry name" value="Lys_MEP"/>
</dbReference>
<keyword evidence="3" id="KW-1185">Reference proteome</keyword>
<evidence type="ECO:0000313" key="2">
    <source>
        <dbReference type="EMBL" id="CAH2223456.1"/>
    </source>
</evidence>
<dbReference type="EMBL" id="OW240912">
    <property type="protein sequence ID" value="CAH2223456.1"/>
    <property type="molecule type" value="Genomic_DNA"/>
</dbReference>
<evidence type="ECO:0000259" key="1">
    <source>
        <dbReference type="Pfam" id="PF14521"/>
    </source>
</evidence>
<organism evidence="2 3">
    <name type="scientific">Pelobates cultripes</name>
    <name type="common">Western spadefoot toad</name>
    <dbReference type="NCBI Taxonomy" id="61616"/>
    <lineage>
        <taxon>Eukaryota</taxon>
        <taxon>Metazoa</taxon>
        <taxon>Chordata</taxon>
        <taxon>Craniata</taxon>
        <taxon>Vertebrata</taxon>
        <taxon>Euteleostomi</taxon>
        <taxon>Amphibia</taxon>
        <taxon>Batrachia</taxon>
        <taxon>Anura</taxon>
        <taxon>Pelobatoidea</taxon>
        <taxon>Pelobatidae</taxon>
        <taxon>Pelobates</taxon>
    </lineage>
</organism>
<gene>
    <name evidence="2" type="ORF">PECUL_23A060852</name>
</gene>
<dbReference type="Proteomes" id="UP001295444">
    <property type="component" value="Chromosome 01"/>
</dbReference>
<feature type="domain" description="Lysine-specific metallo-endopeptidase" evidence="1">
    <location>
        <begin position="485"/>
        <end position="541"/>
    </location>
</feature>
<dbReference type="Gene3D" id="3.40.390.10">
    <property type="entry name" value="Collagenase (Catalytic Domain)"/>
    <property type="match status" value="3"/>
</dbReference>
<proteinExistence type="predicted"/>
<feature type="domain" description="Lysine-specific metallo-endopeptidase" evidence="1">
    <location>
        <begin position="305"/>
        <end position="352"/>
    </location>
</feature>
<dbReference type="Pfam" id="PF14521">
    <property type="entry name" value="Aspzincin_M35"/>
    <property type="match status" value="2"/>
</dbReference>
<reference evidence="2" key="1">
    <citation type="submission" date="2022-03" db="EMBL/GenBank/DDBJ databases">
        <authorList>
            <person name="Alioto T."/>
            <person name="Alioto T."/>
            <person name="Gomez Garrido J."/>
        </authorList>
    </citation>
    <scope>NUCLEOTIDE SEQUENCE</scope>
</reference>
<dbReference type="GO" id="GO:0004222">
    <property type="term" value="F:metalloendopeptidase activity"/>
    <property type="evidence" value="ECO:0007669"/>
    <property type="project" value="InterPro"/>
</dbReference>